<dbReference type="PANTHER" id="PTHR30055:SF238">
    <property type="entry name" value="MYCOFACTOCIN BIOSYNTHESIS TRANSCRIPTIONAL REGULATOR MFTR-RELATED"/>
    <property type="match status" value="1"/>
</dbReference>
<feature type="DNA-binding region" description="H-T-H motif" evidence="4">
    <location>
        <begin position="29"/>
        <end position="48"/>
    </location>
</feature>
<name>A0A7I9V2D8_9ACTN</name>
<proteinExistence type="predicted"/>
<gene>
    <name evidence="6" type="ORF">nbrc107697_34150</name>
</gene>
<dbReference type="InterPro" id="IPR041347">
    <property type="entry name" value="MftR_C"/>
</dbReference>
<keyword evidence="3" id="KW-0804">Transcription</keyword>
<organism evidence="6 7">
    <name type="scientific">Gordonia crocea</name>
    <dbReference type="NCBI Taxonomy" id="589162"/>
    <lineage>
        <taxon>Bacteria</taxon>
        <taxon>Bacillati</taxon>
        <taxon>Actinomycetota</taxon>
        <taxon>Actinomycetes</taxon>
        <taxon>Mycobacteriales</taxon>
        <taxon>Gordoniaceae</taxon>
        <taxon>Gordonia</taxon>
    </lineage>
</organism>
<dbReference type="Gene3D" id="1.10.10.60">
    <property type="entry name" value="Homeodomain-like"/>
    <property type="match status" value="1"/>
</dbReference>
<dbReference type="PROSITE" id="PS50977">
    <property type="entry name" value="HTH_TETR_2"/>
    <property type="match status" value="1"/>
</dbReference>
<evidence type="ECO:0000259" key="5">
    <source>
        <dbReference type="PROSITE" id="PS50977"/>
    </source>
</evidence>
<keyword evidence="7" id="KW-1185">Reference proteome</keyword>
<feature type="domain" description="HTH tetR-type" evidence="5">
    <location>
        <begin position="6"/>
        <end position="66"/>
    </location>
</feature>
<dbReference type="AlphaFoldDB" id="A0A7I9V2D8"/>
<evidence type="ECO:0000313" key="6">
    <source>
        <dbReference type="EMBL" id="GED99376.1"/>
    </source>
</evidence>
<evidence type="ECO:0000256" key="2">
    <source>
        <dbReference type="ARBA" id="ARBA00023125"/>
    </source>
</evidence>
<comment type="caution">
    <text evidence="6">The sequence shown here is derived from an EMBL/GenBank/DDBJ whole genome shotgun (WGS) entry which is preliminary data.</text>
</comment>
<dbReference type="PANTHER" id="PTHR30055">
    <property type="entry name" value="HTH-TYPE TRANSCRIPTIONAL REGULATOR RUTR"/>
    <property type="match status" value="1"/>
</dbReference>
<dbReference type="InterPro" id="IPR009057">
    <property type="entry name" value="Homeodomain-like_sf"/>
</dbReference>
<dbReference type="OrthoDB" id="956698at2"/>
<dbReference type="PRINTS" id="PR00455">
    <property type="entry name" value="HTHTETR"/>
</dbReference>
<keyword evidence="1" id="KW-0805">Transcription regulation</keyword>
<dbReference type="InterPro" id="IPR050109">
    <property type="entry name" value="HTH-type_TetR-like_transc_reg"/>
</dbReference>
<sequence length="204" mass="22509">MSRRPVTTKTRICDLAIDLFDRNGFDETSVDDIAAAAGIARRTLFRYYPSKNAIAWGDFDVHLEDMRTFLDTLPGDMPLTEALAAALIDFNDVPAAQTARHRRRMRLLLTIPALQAHSMIMYADWRHTVAGYIGARLGVPADGYLPQLISWLTLSTALAAYEQWLDDSHDPSAQRLRDLLLEGSGVLANGIDGALALAPVDTLN</sequence>
<dbReference type="RefSeq" id="WP_161928654.1">
    <property type="nucleotide sequence ID" value="NZ_BJOU01000019.1"/>
</dbReference>
<dbReference type="InterPro" id="IPR023851">
    <property type="entry name" value="Tscrpt_reg_TetR-type"/>
</dbReference>
<dbReference type="Proteomes" id="UP000444980">
    <property type="component" value="Unassembled WGS sequence"/>
</dbReference>
<dbReference type="Pfam" id="PF17754">
    <property type="entry name" value="TetR_C_14"/>
    <property type="match status" value="1"/>
</dbReference>
<reference evidence="7" key="1">
    <citation type="submission" date="2019-06" db="EMBL/GenBank/DDBJ databases">
        <title>Gordonia isolated from sludge of a wastewater treatment plant.</title>
        <authorList>
            <person name="Tamura T."/>
            <person name="Aoyama K."/>
            <person name="Kang Y."/>
            <person name="Saito S."/>
            <person name="Akiyama N."/>
            <person name="Yazawa K."/>
            <person name="Gonoi T."/>
            <person name="Mikami Y."/>
        </authorList>
    </citation>
    <scope>NUCLEOTIDE SEQUENCE [LARGE SCALE GENOMIC DNA]</scope>
    <source>
        <strain evidence="7">NBRC 107697</strain>
    </source>
</reference>
<evidence type="ECO:0000256" key="1">
    <source>
        <dbReference type="ARBA" id="ARBA00023015"/>
    </source>
</evidence>
<protein>
    <submittedName>
        <fullName evidence="6">Putative transcriptional regulatory protein TetR</fullName>
    </submittedName>
</protein>
<dbReference type="InterPro" id="IPR001647">
    <property type="entry name" value="HTH_TetR"/>
</dbReference>
<accession>A0A7I9V2D8</accession>
<dbReference type="Gene3D" id="1.10.357.10">
    <property type="entry name" value="Tetracycline Repressor, domain 2"/>
    <property type="match status" value="1"/>
</dbReference>
<dbReference type="GO" id="GO:0000976">
    <property type="term" value="F:transcription cis-regulatory region binding"/>
    <property type="evidence" value="ECO:0007669"/>
    <property type="project" value="TreeGrafter"/>
</dbReference>
<dbReference type="SUPFAM" id="SSF46689">
    <property type="entry name" value="Homeodomain-like"/>
    <property type="match status" value="1"/>
</dbReference>
<dbReference type="GO" id="GO:0003700">
    <property type="term" value="F:DNA-binding transcription factor activity"/>
    <property type="evidence" value="ECO:0007669"/>
    <property type="project" value="TreeGrafter"/>
</dbReference>
<evidence type="ECO:0000313" key="7">
    <source>
        <dbReference type="Proteomes" id="UP000444980"/>
    </source>
</evidence>
<evidence type="ECO:0000256" key="3">
    <source>
        <dbReference type="ARBA" id="ARBA00023163"/>
    </source>
</evidence>
<dbReference type="EMBL" id="BJOU01000019">
    <property type="protein sequence ID" value="GED99376.1"/>
    <property type="molecule type" value="Genomic_DNA"/>
</dbReference>
<dbReference type="Pfam" id="PF00440">
    <property type="entry name" value="TetR_N"/>
    <property type="match status" value="1"/>
</dbReference>
<evidence type="ECO:0000256" key="4">
    <source>
        <dbReference type="PROSITE-ProRule" id="PRU00335"/>
    </source>
</evidence>
<dbReference type="NCBIfam" id="TIGR03968">
    <property type="entry name" value="mycofact_TetR"/>
    <property type="match status" value="1"/>
</dbReference>
<keyword evidence="2 4" id="KW-0238">DNA-binding</keyword>